<gene>
    <name evidence="2" type="ORF">BO97DRAFT_415458</name>
</gene>
<evidence type="ECO:0000313" key="2">
    <source>
        <dbReference type="EMBL" id="RAL10954.1"/>
    </source>
</evidence>
<sequence>MDSVTYEVEELKGCTIRRTVEKRLHPPMDCGSGALHMPQIYASLDNMVAAIALHSLLDERHPEIGGKASILTDGPISEATYSERCKAGEGVLFKPSKKIKSLQSLRIRHHYLPSYTEKEVPLTANPSDQDSGIQSGLVQEAGKVRIGDDTCGPYKTGKGQRKEYVTLPRQIPELHEVKRQPDFVSACEKHLIHSPANHRTLERAATIMSRQTLPARARQKQFHRELPISIMSSFEYSADQQINIAWVFQVANHLEANGIPVGLMNRCLFRAREEEDQLYMDPTIDLDVSDDLLKQAVKVLAGCGASVSSGASESVQMFRRDSPTGAGPGPGLSHAISVR</sequence>
<proteinExistence type="predicted"/>
<protein>
    <submittedName>
        <fullName evidence="2">Uncharacterized protein</fullName>
    </submittedName>
</protein>
<dbReference type="GeneID" id="37200680"/>
<dbReference type="RefSeq" id="XP_025550108.1">
    <property type="nucleotide sequence ID" value="XM_025696391.1"/>
</dbReference>
<reference evidence="2 3" key="1">
    <citation type="submission" date="2018-02" db="EMBL/GenBank/DDBJ databases">
        <title>The genomes of Aspergillus section Nigri reveals drivers in fungal speciation.</title>
        <authorList>
            <consortium name="DOE Joint Genome Institute"/>
            <person name="Vesth T.C."/>
            <person name="Nybo J."/>
            <person name="Theobald S."/>
            <person name="Brandl J."/>
            <person name="Frisvad J.C."/>
            <person name="Nielsen K.F."/>
            <person name="Lyhne E.K."/>
            <person name="Kogle M.E."/>
            <person name="Kuo A."/>
            <person name="Riley R."/>
            <person name="Clum A."/>
            <person name="Nolan M."/>
            <person name="Lipzen A."/>
            <person name="Salamov A."/>
            <person name="Henrissat B."/>
            <person name="Wiebenga A."/>
            <person name="De vries R.P."/>
            <person name="Grigoriev I.V."/>
            <person name="Mortensen U.H."/>
            <person name="Andersen M.R."/>
            <person name="Baker S.E."/>
        </authorList>
    </citation>
    <scope>NUCLEOTIDE SEQUENCE [LARGE SCALE GENOMIC DNA]</scope>
    <source>
        <strain evidence="2 3">CBS 101889</strain>
    </source>
</reference>
<dbReference type="EMBL" id="KZ824291">
    <property type="protein sequence ID" value="RAL10954.1"/>
    <property type="molecule type" value="Genomic_DNA"/>
</dbReference>
<dbReference type="VEuPathDB" id="FungiDB:BO97DRAFT_415458"/>
<dbReference type="Proteomes" id="UP000248961">
    <property type="component" value="Unassembled WGS sequence"/>
</dbReference>
<accession>A0A395HXI3</accession>
<keyword evidence="3" id="KW-1185">Reference proteome</keyword>
<evidence type="ECO:0000313" key="3">
    <source>
        <dbReference type="Proteomes" id="UP000248961"/>
    </source>
</evidence>
<dbReference type="AlphaFoldDB" id="A0A395HXI3"/>
<evidence type="ECO:0000256" key="1">
    <source>
        <dbReference type="SAM" id="MobiDB-lite"/>
    </source>
</evidence>
<organism evidence="2 3">
    <name type="scientific">Aspergillus homomorphus (strain CBS 101889)</name>
    <dbReference type="NCBI Taxonomy" id="1450537"/>
    <lineage>
        <taxon>Eukaryota</taxon>
        <taxon>Fungi</taxon>
        <taxon>Dikarya</taxon>
        <taxon>Ascomycota</taxon>
        <taxon>Pezizomycotina</taxon>
        <taxon>Eurotiomycetes</taxon>
        <taxon>Eurotiomycetidae</taxon>
        <taxon>Eurotiales</taxon>
        <taxon>Aspergillaceae</taxon>
        <taxon>Aspergillus</taxon>
        <taxon>Aspergillus subgen. Circumdati</taxon>
    </lineage>
</organism>
<name>A0A395HXI3_ASPHC</name>
<feature type="region of interest" description="Disordered" evidence="1">
    <location>
        <begin position="314"/>
        <end position="339"/>
    </location>
</feature>